<dbReference type="Pfam" id="PF02518">
    <property type="entry name" value="HATPase_c"/>
    <property type="match status" value="1"/>
</dbReference>
<dbReference type="InterPro" id="IPR036890">
    <property type="entry name" value="HATPase_C_sf"/>
</dbReference>
<protein>
    <recommendedName>
        <fullName evidence="1">Histidine kinase/HSP90-like ATPase domain-containing protein</fullName>
    </recommendedName>
</protein>
<reference evidence="2 3" key="1">
    <citation type="submission" date="2018-04" db="EMBL/GenBank/DDBJ databases">
        <authorList>
            <person name="Go L.Y."/>
            <person name="Mitchell J.A."/>
        </authorList>
    </citation>
    <scope>NUCLEOTIDE SEQUENCE [LARGE SCALE GENOMIC DNA]</scope>
    <source>
        <strain evidence="2 3">KCJK7865</strain>
    </source>
</reference>
<dbReference type="Proteomes" id="UP000244874">
    <property type="component" value="Unassembled WGS sequence"/>
</dbReference>
<name>A0A2R7UIE0_PSEDL</name>
<dbReference type="SUPFAM" id="SSF55874">
    <property type="entry name" value="ATPase domain of HSP90 chaperone/DNA topoisomerase II/histidine kinase"/>
    <property type="match status" value="1"/>
</dbReference>
<dbReference type="EMBL" id="QANO01000146">
    <property type="protein sequence ID" value="PTU50419.1"/>
    <property type="molecule type" value="Genomic_DNA"/>
</dbReference>
<dbReference type="InterPro" id="IPR003594">
    <property type="entry name" value="HATPase_dom"/>
</dbReference>
<evidence type="ECO:0000313" key="3">
    <source>
        <dbReference type="Proteomes" id="UP000244874"/>
    </source>
</evidence>
<evidence type="ECO:0000259" key="1">
    <source>
        <dbReference type="Pfam" id="PF02518"/>
    </source>
</evidence>
<feature type="domain" description="Histidine kinase/HSP90-like ATPase" evidence="1">
    <location>
        <begin position="1"/>
        <end position="35"/>
    </location>
</feature>
<dbReference type="Gene3D" id="3.30.565.10">
    <property type="entry name" value="Histidine kinase-like ATPase, C-terminal domain"/>
    <property type="match status" value="1"/>
</dbReference>
<gene>
    <name evidence="2" type="ORF">DBB42_20460</name>
</gene>
<accession>A0A2R7UIE0</accession>
<organism evidence="2 3">
    <name type="scientific">Pseudomonas plecoglossicida</name>
    <dbReference type="NCBI Taxonomy" id="70775"/>
    <lineage>
        <taxon>Bacteria</taxon>
        <taxon>Pseudomonadati</taxon>
        <taxon>Pseudomonadota</taxon>
        <taxon>Gammaproteobacteria</taxon>
        <taxon>Pseudomonadales</taxon>
        <taxon>Pseudomonadaceae</taxon>
        <taxon>Pseudomonas</taxon>
    </lineage>
</organism>
<dbReference type="AlphaFoldDB" id="A0A2R7UIE0"/>
<feature type="non-terminal residue" evidence="2">
    <location>
        <position position="1"/>
    </location>
</feature>
<comment type="caution">
    <text evidence="2">The sequence shown here is derived from an EMBL/GenBank/DDBJ whole genome shotgun (WGS) entry which is preliminary data.</text>
</comment>
<dbReference type="CDD" id="cd00075">
    <property type="entry name" value="HATPase"/>
    <property type="match status" value="1"/>
</dbReference>
<evidence type="ECO:0000313" key="2">
    <source>
        <dbReference type="EMBL" id="PTU50419.1"/>
    </source>
</evidence>
<dbReference type="RefSeq" id="WP_146190394.1">
    <property type="nucleotide sequence ID" value="NZ_QANO01000146.1"/>
</dbReference>
<proteinExistence type="predicted"/>
<sequence length="36" mass="3794">LGLAIVKSIMQLHGGRVEVSSSPLGPTRFTLVFPAD</sequence>